<dbReference type="Proteomes" id="UP000616151">
    <property type="component" value="Unassembled WGS sequence"/>
</dbReference>
<accession>A0ACC5RBE3</accession>
<reference evidence="1" key="1">
    <citation type="submission" date="2021-01" db="EMBL/GenBank/DDBJ databases">
        <authorList>
            <person name="Sun Q."/>
        </authorList>
    </citation>
    <scope>NUCLEOTIDE SEQUENCE</scope>
    <source>
        <strain evidence="1">YIM B02566</strain>
    </source>
</reference>
<dbReference type="EMBL" id="JAENHL010000008">
    <property type="protein sequence ID" value="MBK1869962.1"/>
    <property type="molecule type" value="Genomic_DNA"/>
</dbReference>
<organism evidence="1 2">
    <name type="scientific">Taklimakanibacter albus</name>
    <dbReference type="NCBI Taxonomy" id="2800327"/>
    <lineage>
        <taxon>Bacteria</taxon>
        <taxon>Pseudomonadati</taxon>
        <taxon>Pseudomonadota</taxon>
        <taxon>Alphaproteobacteria</taxon>
        <taxon>Hyphomicrobiales</taxon>
        <taxon>Aestuariivirgaceae</taxon>
        <taxon>Taklimakanibacter</taxon>
    </lineage>
</organism>
<evidence type="ECO:0000313" key="2">
    <source>
        <dbReference type="Proteomes" id="UP000616151"/>
    </source>
</evidence>
<name>A0ACC5RBE3_9HYPH</name>
<evidence type="ECO:0000313" key="1">
    <source>
        <dbReference type="EMBL" id="MBK1869962.1"/>
    </source>
</evidence>
<comment type="caution">
    <text evidence="1">The sequence shown here is derived from an EMBL/GenBank/DDBJ whole genome shotgun (WGS) entry which is preliminary data.</text>
</comment>
<protein>
    <submittedName>
        <fullName evidence="1">DUF4868 domain-containing protein</fullName>
    </submittedName>
</protein>
<proteinExistence type="predicted"/>
<keyword evidence="2" id="KW-1185">Reference proteome</keyword>
<sequence length="291" mass="32630">MNLFALTRDASRRVLRIPLSADIQQEVTSMFEEQEAEFRSAGQQEIAFDGKYKPDDGESLFIADYDDLDNLHGAVTNPLSVPEISPSTGEFESIKALFLGRSDGAKKIALIQNFDKRKIISNKGLSLFHSANVYRKVEGLGLTLDTRLSVVLEDTKLSFFSFFAARQIFDLSQYYKEATDDDLNEFAGGKFVHVGDVANFVTLSDTWIRRKVALVMQSAILERIDLEETKKAAQVFGIELNTTTVDGVAVLVLPENKPDLKKVLRFLDEDYFQSVLSSTLHLSNSKRQITV</sequence>
<gene>
    <name evidence="1" type="ORF">JHL16_26595</name>
</gene>